<dbReference type="RefSeq" id="WP_127178881.1">
    <property type="nucleotide sequence ID" value="NZ_CP029078.1"/>
</dbReference>
<dbReference type="Pfam" id="PF00582">
    <property type="entry name" value="Usp"/>
    <property type="match status" value="1"/>
</dbReference>
<dbReference type="CDD" id="cd00293">
    <property type="entry name" value="USP-like"/>
    <property type="match status" value="1"/>
</dbReference>
<reference evidence="4 6" key="1">
    <citation type="submission" date="2018-04" db="EMBL/GenBank/DDBJ databases">
        <title>Complete genome sequences of Streptomyces griseoviridis K61 and characterization of antagonistic properties of biological control agents.</title>
        <authorList>
            <person name="Mariita R.M."/>
            <person name="Sello J.K."/>
        </authorList>
    </citation>
    <scope>NUCLEOTIDE SEQUENCE [LARGE SCALE GENOMIC DNA]</scope>
    <source>
        <strain evidence="4 6">K61</strain>
    </source>
</reference>
<feature type="domain" description="UspA" evidence="2">
    <location>
        <begin position="12"/>
        <end position="154"/>
    </location>
</feature>
<protein>
    <submittedName>
        <fullName evidence="3">Universal stress protein</fullName>
    </submittedName>
</protein>
<dbReference type="InterPro" id="IPR006015">
    <property type="entry name" value="Universal_stress_UspA"/>
</dbReference>
<evidence type="ECO:0000313" key="3">
    <source>
        <dbReference type="EMBL" id="AZS86053.1"/>
    </source>
</evidence>
<evidence type="ECO:0000313" key="6">
    <source>
        <dbReference type="Proteomes" id="UP000501753"/>
    </source>
</evidence>
<proteinExistence type="inferred from homology"/>
<dbReference type="Gene3D" id="3.40.50.12370">
    <property type="match status" value="1"/>
</dbReference>
<dbReference type="EMBL" id="CP034687">
    <property type="protein sequence ID" value="AZS86053.1"/>
    <property type="molecule type" value="Genomic_DNA"/>
</dbReference>
<keyword evidence="6" id="KW-1185">Reference proteome</keyword>
<dbReference type="PRINTS" id="PR01438">
    <property type="entry name" value="UNVRSLSTRESS"/>
</dbReference>
<evidence type="ECO:0000259" key="2">
    <source>
        <dbReference type="Pfam" id="PF00582"/>
    </source>
</evidence>
<accession>A0A3S9ZE70</accession>
<dbReference type="EMBL" id="CP029078">
    <property type="protein sequence ID" value="QCN90680.1"/>
    <property type="molecule type" value="Genomic_DNA"/>
</dbReference>
<gene>
    <name evidence="4" type="ORF">DDJ31_20730</name>
    <name evidence="3" type="ORF">ELQ87_18550</name>
</gene>
<name>A0A3S9ZE70_STRGD</name>
<sequence>MGRARGEGTGTRRVVVGVSGSLGGLTALARAAEEARCRRAELWAVLAWEPPGGDGPMSRSAAPESLLREWRDLAEGRLLGVLADAFPAAEGPGVPLSAITSRGSAGRALVELASDESDLLVIGTGRRGRLRRMCGPSVSRYCLAHATCPVLAVPPSPLAAEMTAIRGLGGGRRLRSEIRQLSDGR</sequence>
<comment type="similarity">
    <text evidence="1">Belongs to the universal stress protein A family.</text>
</comment>
<dbReference type="SUPFAM" id="SSF52402">
    <property type="entry name" value="Adenine nucleotide alpha hydrolases-like"/>
    <property type="match status" value="1"/>
</dbReference>
<dbReference type="Proteomes" id="UP000271291">
    <property type="component" value="Chromosome"/>
</dbReference>
<dbReference type="KEGG" id="sgd:ELQ87_18550"/>
<dbReference type="Proteomes" id="UP000501753">
    <property type="component" value="Chromosome"/>
</dbReference>
<reference evidence="3 5" key="2">
    <citation type="submission" date="2018-12" db="EMBL/GenBank/DDBJ databases">
        <title>Streptomyces griseoviridis F1-27 complete genome.</title>
        <authorList>
            <person name="Mariita R.M."/>
            <person name="Sello J.K."/>
        </authorList>
    </citation>
    <scope>NUCLEOTIDE SEQUENCE [LARGE SCALE GENOMIC DNA]</scope>
    <source>
        <strain evidence="3 5">F1-27</strain>
    </source>
</reference>
<dbReference type="AlphaFoldDB" id="A0A3S9ZE70"/>
<evidence type="ECO:0000313" key="4">
    <source>
        <dbReference type="EMBL" id="QCN90680.1"/>
    </source>
</evidence>
<dbReference type="InterPro" id="IPR006016">
    <property type="entry name" value="UspA"/>
</dbReference>
<dbReference type="OrthoDB" id="3472822at2"/>
<evidence type="ECO:0000313" key="5">
    <source>
        <dbReference type="Proteomes" id="UP000271291"/>
    </source>
</evidence>
<evidence type="ECO:0000256" key="1">
    <source>
        <dbReference type="ARBA" id="ARBA00008791"/>
    </source>
</evidence>
<organism evidence="3 5">
    <name type="scientific">Streptomyces griseoviridis</name>
    <dbReference type="NCBI Taxonomy" id="45398"/>
    <lineage>
        <taxon>Bacteria</taxon>
        <taxon>Bacillati</taxon>
        <taxon>Actinomycetota</taxon>
        <taxon>Actinomycetes</taxon>
        <taxon>Kitasatosporales</taxon>
        <taxon>Streptomycetaceae</taxon>
        <taxon>Streptomyces</taxon>
    </lineage>
</organism>